<name>A0A540NLY4_MALBA</name>
<organism evidence="1 2">
    <name type="scientific">Malus baccata</name>
    <name type="common">Siberian crab apple</name>
    <name type="synonym">Pyrus baccata</name>
    <dbReference type="NCBI Taxonomy" id="106549"/>
    <lineage>
        <taxon>Eukaryota</taxon>
        <taxon>Viridiplantae</taxon>
        <taxon>Streptophyta</taxon>
        <taxon>Embryophyta</taxon>
        <taxon>Tracheophyta</taxon>
        <taxon>Spermatophyta</taxon>
        <taxon>Magnoliopsida</taxon>
        <taxon>eudicotyledons</taxon>
        <taxon>Gunneridae</taxon>
        <taxon>Pentapetalae</taxon>
        <taxon>rosids</taxon>
        <taxon>fabids</taxon>
        <taxon>Rosales</taxon>
        <taxon>Rosaceae</taxon>
        <taxon>Amygdaloideae</taxon>
        <taxon>Maleae</taxon>
        <taxon>Malus</taxon>
    </lineage>
</organism>
<sequence>MSKWNVENFIFYSVGKMSNNELEERSLATIKARLFNNECLKKRVSLLTDHVYLLSKSTF</sequence>
<protein>
    <submittedName>
        <fullName evidence="1">Uncharacterized protein</fullName>
    </submittedName>
</protein>
<evidence type="ECO:0000313" key="2">
    <source>
        <dbReference type="Proteomes" id="UP000315295"/>
    </source>
</evidence>
<gene>
    <name evidence="1" type="ORF">C1H46_002699</name>
</gene>
<proteinExistence type="predicted"/>
<dbReference type="EMBL" id="VIEB01000027">
    <property type="protein sequence ID" value="TQE11663.1"/>
    <property type="molecule type" value="Genomic_DNA"/>
</dbReference>
<reference evidence="1 2" key="1">
    <citation type="journal article" date="2019" name="G3 (Bethesda)">
        <title>Sequencing of a Wild Apple (Malus baccata) Genome Unravels the Differences Between Cultivated and Wild Apple Species Regarding Disease Resistance and Cold Tolerance.</title>
        <authorList>
            <person name="Chen X."/>
        </authorList>
    </citation>
    <scope>NUCLEOTIDE SEQUENCE [LARGE SCALE GENOMIC DNA]</scope>
    <source>
        <strain evidence="2">cv. Shandingzi</strain>
        <tissue evidence="1">Leaves</tissue>
    </source>
</reference>
<comment type="caution">
    <text evidence="1">The sequence shown here is derived from an EMBL/GenBank/DDBJ whole genome shotgun (WGS) entry which is preliminary data.</text>
</comment>
<dbReference type="AlphaFoldDB" id="A0A540NLY4"/>
<dbReference type="Proteomes" id="UP000315295">
    <property type="component" value="Unassembled WGS sequence"/>
</dbReference>
<keyword evidence="2" id="KW-1185">Reference proteome</keyword>
<evidence type="ECO:0000313" key="1">
    <source>
        <dbReference type="EMBL" id="TQE11663.1"/>
    </source>
</evidence>
<accession>A0A540NLY4</accession>